<gene>
    <name evidence="3" type="ORF">C1G87_1595</name>
</gene>
<evidence type="ECO:0000256" key="1">
    <source>
        <dbReference type="SAM" id="Phobius"/>
    </source>
</evidence>
<organism evidence="3 4">
    <name type="scientific">Dehalococcoides mccartyi</name>
    <dbReference type="NCBI Taxonomy" id="61435"/>
    <lineage>
        <taxon>Bacteria</taxon>
        <taxon>Bacillati</taxon>
        <taxon>Chloroflexota</taxon>
        <taxon>Dehalococcoidia</taxon>
        <taxon>Dehalococcoidales</taxon>
        <taxon>Dehalococcoidaceae</taxon>
        <taxon>Dehalococcoides</taxon>
    </lineage>
</organism>
<feature type="domain" description="Abortive phage infection protein C-terminal" evidence="2">
    <location>
        <begin position="246"/>
        <end position="414"/>
    </location>
</feature>
<keyword evidence="1" id="KW-1133">Transmembrane helix</keyword>
<comment type="caution">
    <text evidence="3">The sequence shown here is derived from an EMBL/GenBank/DDBJ whole genome shotgun (WGS) entry which is preliminary data.</text>
</comment>
<accession>A0A328EMS3</accession>
<evidence type="ECO:0000313" key="3">
    <source>
        <dbReference type="EMBL" id="RAL68829.1"/>
    </source>
</evidence>
<dbReference type="EMBL" id="QGLC01000025">
    <property type="protein sequence ID" value="RAL68829.1"/>
    <property type="molecule type" value="Genomic_DNA"/>
</dbReference>
<dbReference type="AlphaFoldDB" id="A0A328EMS3"/>
<evidence type="ECO:0000259" key="2">
    <source>
        <dbReference type="Pfam" id="PF10592"/>
    </source>
</evidence>
<keyword evidence="1" id="KW-0812">Transmembrane</keyword>
<reference evidence="3 4" key="1">
    <citation type="submission" date="2018-05" db="EMBL/GenBank/DDBJ databases">
        <title>Draft genome sequences of Dehalococcoides mccartyi strains RC and KS.</title>
        <authorList>
            <person name="Higgins S.A."/>
            <person name="Padilla-Crespo E."/>
            <person name="Loeffler F.E."/>
        </authorList>
    </citation>
    <scope>NUCLEOTIDE SEQUENCE [LARGE SCALE GENOMIC DNA]</scope>
    <source>
        <strain evidence="3 4">RC</strain>
    </source>
</reference>
<feature type="transmembrane region" description="Helical" evidence="1">
    <location>
        <begin position="476"/>
        <end position="498"/>
    </location>
</feature>
<dbReference type="Pfam" id="PF10592">
    <property type="entry name" value="AIPR"/>
    <property type="match status" value="1"/>
</dbReference>
<dbReference type="Proteomes" id="UP000249146">
    <property type="component" value="Unassembled WGS sequence"/>
</dbReference>
<evidence type="ECO:0000313" key="4">
    <source>
        <dbReference type="Proteomes" id="UP000249146"/>
    </source>
</evidence>
<proteinExistence type="predicted"/>
<keyword evidence="1" id="KW-0472">Membrane</keyword>
<dbReference type="InterPro" id="IPR018891">
    <property type="entry name" value="AIPR_C"/>
</dbReference>
<protein>
    <recommendedName>
        <fullName evidence="2">Abortive phage infection protein C-terminal domain-containing protein</fullName>
    </recommendedName>
</protein>
<sequence length="521" mass="58449">MVNEIKFESFQEEWLADILAGNPSNVERGHRFAHKLITQWLDIESGADGLVYCDGSGDGGIDVAYLDRGDVGEIDGNVDTSSTGDTWYIVQSKYGKAFQGTGTLLAESQKVVDTLDGKRPRLSSLAEGLLERLTNFKHQCGEHDRLVLVFATNLPLSEDEKRVLQDVRALGRERLGPIFDVESISIETIYRRAQEDLANAQQIKLLLKAQMVQSGSDLLLGSVPLLELYSFLKSYRDKTQDLDELYEKNVRRFLGARGRVNKGIQETLRNSPERFGLYNNGITLVVADFQAQDDETMELVDPYVVNGCQTTRTIWEVCHQRLEAGGTGENSDLKEWRDRAASGVVITKIVKVGTNADELIQFITRYTNSQNAVREKDFLALTSDFRTWAREMANKYNIFLETQRGGGTHRELYKSRDQTSSSSASGPTHLISLKFSGPGGWANAVLHLARTPHSYQTVLCSNVSSMQRKTVVSRSAWMTFTLLSYCSGLLMSLSSVVVPPKHLADRRVFFFTWLPLTYLRT</sequence>
<name>A0A328EMS3_9CHLR</name>